<feature type="region of interest" description="Histidinol-phosphatase" evidence="10">
    <location>
        <begin position="1"/>
        <end position="166"/>
    </location>
</feature>
<name>A0A553JS15_SHEHA</name>
<dbReference type="PANTHER" id="PTHR23133">
    <property type="entry name" value="IMIDAZOLEGLYCEROL-PHOSPHATE DEHYDRATASE HIS7"/>
    <property type="match status" value="1"/>
</dbReference>
<dbReference type="SUPFAM" id="SSF56784">
    <property type="entry name" value="HAD-like"/>
    <property type="match status" value="1"/>
</dbReference>
<keyword evidence="9 10" id="KW-0511">Multifunctional enzyme</keyword>
<evidence type="ECO:0000313" key="12">
    <source>
        <dbReference type="Proteomes" id="UP000318126"/>
    </source>
</evidence>
<keyword evidence="10" id="KW-0862">Zinc</keyword>
<dbReference type="GO" id="GO:0000105">
    <property type="term" value="P:L-histidine biosynthetic process"/>
    <property type="evidence" value="ECO:0007669"/>
    <property type="project" value="UniProtKB-UniRule"/>
</dbReference>
<evidence type="ECO:0000256" key="7">
    <source>
        <dbReference type="ARBA" id="ARBA00023102"/>
    </source>
</evidence>
<dbReference type="GO" id="GO:0046872">
    <property type="term" value="F:metal ion binding"/>
    <property type="evidence" value="ECO:0007669"/>
    <property type="project" value="UniProtKB-KW"/>
</dbReference>
<feature type="binding site" evidence="10">
    <location>
        <position position="11"/>
    </location>
    <ligand>
        <name>Mg(2+)</name>
        <dbReference type="ChEBI" id="CHEBI:18420"/>
    </ligand>
</feature>
<evidence type="ECO:0000256" key="9">
    <source>
        <dbReference type="ARBA" id="ARBA00023268"/>
    </source>
</evidence>
<evidence type="ECO:0000256" key="2">
    <source>
        <dbReference type="ARBA" id="ARBA00022490"/>
    </source>
</evidence>
<dbReference type="NCBIfam" id="TIGR01261">
    <property type="entry name" value="hisB_Nterm"/>
    <property type="match status" value="1"/>
</dbReference>
<comment type="cofactor">
    <cofactor evidence="10">
        <name>Zn(2+)</name>
        <dbReference type="ChEBI" id="CHEBI:29105"/>
    </cofactor>
</comment>
<dbReference type="Proteomes" id="UP000318126">
    <property type="component" value="Unassembled WGS sequence"/>
</dbReference>
<dbReference type="InterPro" id="IPR023214">
    <property type="entry name" value="HAD_sf"/>
</dbReference>
<dbReference type="EC" id="3.1.3.15" evidence="10"/>
<keyword evidence="6 10" id="KW-0460">Magnesium</keyword>
<keyword evidence="4 10" id="KW-0479">Metal-binding</keyword>
<dbReference type="InterPro" id="IPR036412">
    <property type="entry name" value="HAD-like_sf"/>
</dbReference>
<dbReference type="InterPro" id="IPR006543">
    <property type="entry name" value="Histidinol-phos"/>
</dbReference>
<dbReference type="AlphaFoldDB" id="A0A553JS15"/>
<evidence type="ECO:0000256" key="10">
    <source>
        <dbReference type="HAMAP-Rule" id="MF_01022"/>
    </source>
</evidence>
<dbReference type="HAMAP" id="MF_00076">
    <property type="entry name" value="HisB"/>
    <property type="match status" value="1"/>
</dbReference>
<feature type="active site" description="Proton donor" evidence="10">
    <location>
        <position position="11"/>
    </location>
</feature>
<dbReference type="Pfam" id="PF13242">
    <property type="entry name" value="Hydrolase_like"/>
    <property type="match status" value="1"/>
</dbReference>
<dbReference type="SUPFAM" id="SSF54211">
    <property type="entry name" value="Ribosomal protein S5 domain 2-like"/>
    <property type="match status" value="2"/>
</dbReference>
<dbReference type="NCBIfam" id="TIGR01662">
    <property type="entry name" value="HAD-SF-IIIA"/>
    <property type="match status" value="1"/>
</dbReference>
<feature type="active site" description="Nucleophile" evidence="10">
    <location>
        <position position="9"/>
    </location>
</feature>
<keyword evidence="2 10" id="KW-0963">Cytoplasm</keyword>
<dbReference type="HAMAP" id="MF_01022">
    <property type="entry name" value="Bifunc_HisB"/>
    <property type="match status" value="1"/>
</dbReference>
<evidence type="ECO:0000256" key="5">
    <source>
        <dbReference type="ARBA" id="ARBA00022801"/>
    </source>
</evidence>
<dbReference type="NCBIfam" id="NF003937">
    <property type="entry name" value="PRK05446.1"/>
    <property type="match status" value="1"/>
</dbReference>
<keyword evidence="12" id="KW-1185">Reference proteome</keyword>
<dbReference type="InterPro" id="IPR020565">
    <property type="entry name" value="ImidazoleglycerP_deHydtase_CS"/>
</dbReference>
<keyword evidence="8 10" id="KW-0456">Lyase</keyword>
<feature type="binding site" evidence="10">
    <location>
        <position position="101"/>
    </location>
    <ligand>
        <name>Zn(2+)</name>
        <dbReference type="ChEBI" id="CHEBI:29105"/>
    </ligand>
</feature>
<gene>
    <name evidence="10 11" type="primary">hisB</name>
    <name evidence="11" type="ORF">FN961_06145</name>
</gene>
<dbReference type="InterPro" id="IPR005954">
    <property type="entry name" value="HisB_N"/>
</dbReference>
<dbReference type="PROSITE" id="PS00954">
    <property type="entry name" value="IGP_DEHYDRATASE_1"/>
    <property type="match status" value="1"/>
</dbReference>
<dbReference type="EMBL" id="VKGK01000005">
    <property type="protein sequence ID" value="TRY15249.1"/>
    <property type="molecule type" value="Genomic_DNA"/>
</dbReference>
<accession>A0A553JS15</accession>
<dbReference type="InterPro" id="IPR006549">
    <property type="entry name" value="HAD-SF_hydro_IIIA"/>
</dbReference>
<dbReference type="FunFam" id="3.30.230.40:FF:000001">
    <property type="entry name" value="Imidazoleglycerol-phosphate dehydratase HisB"/>
    <property type="match status" value="1"/>
</dbReference>
<evidence type="ECO:0000256" key="3">
    <source>
        <dbReference type="ARBA" id="ARBA00022605"/>
    </source>
</evidence>
<dbReference type="NCBIfam" id="TIGR01656">
    <property type="entry name" value="Histidinol-ppas"/>
    <property type="match status" value="1"/>
</dbReference>
<dbReference type="PROSITE" id="PS00955">
    <property type="entry name" value="IGP_DEHYDRATASE_2"/>
    <property type="match status" value="1"/>
</dbReference>
<dbReference type="RefSeq" id="WP_143563679.1">
    <property type="nucleotide sequence ID" value="NZ_BMPL01000004.1"/>
</dbReference>
<dbReference type="NCBIfam" id="NF002111">
    <property type="entry name" value="PRK00951.2-1"/>
    <property type="match status" value="1"/>
</dbReference>
<dbReference type="GO" id="GO:0004401">
    <property type="term" value="F:histidinol-phosphatase activity"/>
    <property type="evidence" value="ECO:0007669"/>
    <property type="project" value="UniProtKB-UniRule"/>
</dbReference>
<comment type="pathway">
    <text evidence="1 10">Amino-acid biosynthesis; L-histidine biosynthesis; L-histidine from 5-phospho-alpha-D-ribose 1-diphosphate: step 6/9.</text>
</comment>
<comment type="cofactor">
    <cofactor evidence="10">
        <name>Mg(2+)</name>
        <dbReference type="ChEBI" id="CHEBI:18420"/>
    </cofactor>
</comment>
<feature type="binding site" evidence="10">
    <location>
        <position position="93"/>
    </location>
    <ligand>
        <name>Zn(2+)</name>
        <dbReference type="ChEBI" id="CHEBI:29105"/>
    </ligand>
</feature>
<dbReference type="InterPro" id="IPR020566">
    <property type="entry name" value="His_synth_bifunc_HisB"/>
</dbReference>
<dbReference type="GO" id="GO:0005737">
    <property type="term" value="C:cytoplasm"/>
    <property type="evidence" value="ECO:0007669"/>
    <property type="project" value="UniProtKB-SubCell"/>
</dbReference>
<dbReference type="Pfam" id="PF00475">
    <property type="entry name" value="IGPD"/>
    <property type="match status" value="1"/>
</dbReference>
<dbReference type="OrthoDB" id="9790411at2"/>
<feature type="binding site" evidence="10">
    <location>
        <position position="130"/>
    </location>
    <ligand>
        <name>Mg(2+)</name>
        <dbReference type="ChEBI" id="CHEBI:18420"/>
    </ligand>
</feature>
<comment type="caution">
    <text evidence="11">The sequence shown here is derived from an EMBL/GenBank/DDBJ whole genome shotgun (WGS) entry which is preliminary data.</text>
</comment>
<comment type="similarity">
    <text evidence="10">In the N-terminal section; belongs to the histidinol-phosphatase family.</text>
</comment>
<dbReference type="Gene3D" id="3.30.230.40">
    <property type="entry name" value="Imidazole glycerol phosphate dehydratase, domain 1"/>
    <property type="match status" value="2"/>
</dbReference>
<keyword evidence="5 10" id="KW-0378">Hydrolase</keyword>
<keyword evidence="3 10" id="KW-0028">Amino-acid biosynthesis</keyword>
<dbReference type="InterPro" id="IPR038494">
    <property type="entry name" value="IGPD_sf"/>
</dbReference>
<evidence type="ECO:0000256" key="4">
    <source>
        <dbReference type="ARBA" id="ARBA00022723"/>
    </source>
</evidence>
<organism evidence="11 12">
    <name type="scientific">Shewanella hanedai</name>
    <name type="common">Alteromonas hanedai</name>
    <dbReference type="NCBI Taxonomy" id="25"/>
    <lineage>
        <taxon>Bacteria</taxon>
        <taxon>Pseudomonadati</taxon>
        <taxon>Pseudomonadota</taxon>
        <taxon>Gammaproteobacteria</taxon>
        <taxon>Alteromonadales</taxon>
        <taxon>Shewanellaceae</taxon>
        <taxon>Shewanella</taxon>
    </lineage>
</organism>
<protein>
    <recommendedName>
        <fullName evidence="10">Histidine biosynthesis bifunctional protein HisB</fullName>
    </recommendedName>
    <domain>
        <recommendedName>
            <fullName evidence="10">Histidinol-phosphatase</fullName>
            <ecNumber evidence="10">3.1.3.15</ecNumber>
        </recommendedName>
    </domain>
    <domain>
        <recommendedName>
            <fullName evidence="10">Imidazoleglycerol-phosphate dehydratase</fullName>
            <shortName evidence="10">IGPD</shortName>
            <ecNumber evidence="10">4.2.1.19</ecNumber>
        </recommendedName>
    </domain>
</protein>
<keyword evidence="7 10" id="KW-0368">Histidine biosynthesis</keyword>
<reference evidence="12" key="1">
    <citation type="submission" date="2019-07" db="EMBL/GenBank/DDBJ databases">
        <title>Shewanella sp. YLB-08 draft genomic sequence.</title>
        <authorList>
            <person name="Yu L."/>
        </authorList>
    </citation>
    <scope>NUCLEOTIDE SEQUENCE [LARGE SCALE GENOMIC DNA]</scope>
    <source>
        <strain evidence="12">JCM 20706</strain>
    </source>
</reference>
<dbReference type="FunFam" id="3.30.230.40:FF:000003">
    <property type="entry name" value="Imidazoleglycerol-phosphate dehydratase HisB"/>
    <property type="match status" value="1"/>
</dbReference>
<dbReference type="InterPro" id="IPR000807">
    <property type="entry name" value="ImidazoleglycerolP_deHydtase"/>
</dbReference>
<dbReference type="GO" id="GO:0004424">
    <property type="term" value="F:imidazoleglycerol-phosphate dehydratase activity"/>
    <property type="evidence" value="ECO:0007669"/>
    <property type="project" value="UniProtKB-UniRule"/>
</dbReference>
<dbReference type="InterPro" id="IPR020568">
    <property type="entry name" value="Ribosomal_Su5_D2-typ_SF"/>
</dbReference>
<evidence type="ECO:0000256" key="8">
    <source>
        <dbReference type="ARBA" id="ARBA00023239"/>
    </source>
</evidence>
<dbReference type="UniPathway" id="UPA00031">
    <property type="reaction ID" value="UER00011"/>
</dbReference>
<sequence length="359" mass="39961">MKQNILFIDRDGTMIEEPVTDKQVDSLAKLVFEPLLIPSLLKLQDAGFRLVMVSNQDGLGTPSFPKDDFDAPQNMMMQILESQGVIFDAVLLCPHFDDENCSCRKPKLGLVKDYLTLGKVDFTRSAVIGDRHTDMGLADAMGVKGLQYNRETLNWSDITEQLLIRERVATVVRTTKETDIRVTIDLDSQEKGSIETGIGFFDHMLEQISTHGNFKMDVVVDGDLEIDDHHSVEDTALAIGDALRQALGDKRGIARFGDAFEQAIPMDEASAACLLDLSGRPFIKFEGEFERELVGAMATEMVPHFFRSFSDGLRCTLHLTTNGNNDHHKVESLFKVLGRTLRQAVKVEGDRLPSSKGVL</sequence>
<feature type="binding site" evidence="10">
    <location>
        <position position="95"/>
    </location>
    <ligand>
        <name>Zn(2+)</name>
        <dbReference type="ChEBI" id="CHEBI:29105"/>
    </ligand>
</feature>
<dbReference type="PANTHER" id="PTHR23133:SF2">
    <property type="entry name" value="IMIDAZOLEGLYCEROL-PHOSPHATE DEHYDRATASE"/>
    <property type="match status" value="1"/>
</dbReference>
<comment type="catalytic activity">
    <reaction evidence="10">
        <text>L-histidinol phosphate + H2O = L-histidinol + phosphate</text>
        <dbReference type="Rhea" id="RHEA:14465"/>
        <dbReference type="ChEBI" id="CHEBI:15377"/>
        <dbReference type="ChEBI" id="CHEBI:43474"/>
        <dbReference type="ChEBI" id="CHEBI:57699"/>
        <dbReference type="ChEBI" id="CHEBI:57980"/>
        <dbReference type="EC" id="3.1.3.15"/>
    </reaction>
</comment>
<feature type="region of interest" description="Imidazoleglycerol-phosphate dehydratase" evidence="10">
    <location>
        <begin position="167"/>
        <end position="359"/>
    </location>
</feature>
<comment type="catalytic activity">
    <reaction evidence="10">
        <text>D-erythro-1-(imidazol-4-yl)glycerol 3-phosphate = 3-(imidazol-4-yl)-2-oxopropyl phosphate + H2O</text>
        <dbReference type="Rhea" id="RHEA:11040"/>
        <dbReference type="ChEBI" id="CHEBI:15377"/>
        <dbReference type="ChEBI" id="CHEBI:57766"/>
        <dbReference type="ChEBI" id="CHEBI:58278"/>
        <dbReference type="EC" id="4.2.1.19"/>
    </reaction>
</comment>
<comment type="similarity">
    <text evidence="10">In the C-terminal section; belongs to the imidazoleglycerol-phosphate dehydratase family.</text>
</comment>
<comment type="pathway">
    <text evidence="10">Amino-acid biosynthesis; L-histidine biosynthesis; L-histidine from 5-phospho-alpha-D-ribose 1-diphosphate: step 8/9.</text>
</comment>
<comment type="subcellular location">
    <subcellularLocation>
        <location evidence="10">Cytoplasm</location>
    </subcellularLocation>
</comment>
<proteinExistence type="inferred from homology"/>
<evidence type="ECO:0000256" key="1">
    <source>
        <dbReference type="ARBA" id="ARBA00005047"/>
    </source>
</evidence>
<dbReference type="EC" id="4.2.1.19" evidence="10"/>
<dbReference type="FunFam" id="3.40.50.1000:FF:000061">
    <property type="entry name" value="Histidine biosynthesis bifunctional protein HisB"/>
    <property type="match status" value="1"/>
</dbReference>
<dbReference type="CDD" id="cd07914">
    <property type="entry name" value="IGPD"/>
    <property type="match status" value="1"/>
</dbReference>
<evidence type="ECO:0000313" key="11">
    <source>
        <dbReference type="EMBL" id="TRY15249.1"/>
    </source>
</evidence>
<dbReference type="Gene3D" id="3.40.50.1000">
    <property type="entry name" value="HAD superfamily/HAD-like"/>
    <property type="match status" value="1"/>
</dbReference>
<evidence type="ECO:0000256" key="6">
    <source>
        <dbReference type="ARBA" id="ARBA00022842"/>
    </source>
</evidence>
<feature type="binding site" evidence="10">
    <location>
        <position position="9"/>
    </location>
    <ligand>
        <name>Mg(2+)</name>
        <dbReference type="ChEBI" id="CHEBI:18420"/>
    </ligand>
</feature>
<feature type="binding site" evidence="10">
    <location>
        <position position="103"/>
    </location>
    <ligand>
        <name>Zn(2+)</name>
        <dbReference type="ChEBI" id="CHEBI:29105"/>
    </ligand>
</feature>